<keyword evidence="3" id="KW-1185">Reference proteome</keyword>
<evidence type="ECO:0000313" key="3">
    <source>
        <dbReference type="Proteomes" id="UP001174909"/>
    </source>
</evidence>
<evidence type="ECO:0000256" key="1">
    <source>
        <dbReference type="SAM" id="MobiDB-lite"/>
    </source>
</evidence>
<dbReference type="AlphaFoldDB" id="A0AA35R013"/>
<reference evidence="2" key="1">
    <citation type="submission" date="2023-03" db="EMBL/GenBank/DDBJ databases">
        <authorList>
            <person name="Steffen K."/>
            <person name="Cardenas P."/>
        </authorList>
    </citation>
    <scope>NUCLEOTIDE SEQUENCE</scope>
</reference>
<organism evidence="2 3">
    <name type="scientific">Geodia barretti</name>
    <name type="common">Barrett's horny sponge</name>
    <dbReference type="NCBI Taxonomy" id="519541"/>
    <lineage>
        <taxon>Eukaryota</taxon>
        <taxon>Metazoa</taxon>
        <taxon>Porifera</taxon>
        <taxon>Demospongiae</taxon>
        <taxon>Heteroscleromorpha</taxon>
        <taxon>Tetractinellida</taxon>
        <taxon>Astrophorina</taxon>
        <taxon>Geodiidae</taxon>
        <taxon>Geodia</taxon>
    </lineage>
</organism>
<name>A0AA35R013_GEOBA</name>
<proteinExistence type="predicted"/>
<sequence length="129" mass="14573">MESKVHQFHRTVSHKRPYETANFRRTSATSFCDGVQRACSEDPGARPAGQSEERGSDLRRAAVRRGGRLAGDTHHQEGRGRRCTARPFRRLTVQGKEKGSKVIHTTVVLVHCNPNYFNLLFAIVFLIVE</sequence>
<feature type="region of interest" description="Disordered" evidence="1">
    <location>
        <begin position="40"/>
        <end position="83"/>
    </location>
</feature>
<protein>
    <submittedName>
        <fullName evidence="2">Uncharacterized protein</fullName>
    </submittedName>
</protein>
<feature type="compositionally biased region" description="Basic and acidic residues" evidence="1">
    <location>
        <begin position="51"/>
        <end position="60"/>
    </location>
</feature>
<evidence type="ECO:0000313" key="2">
    <source>
        <dbReference type="EMBL" id="CAI7997162.1"/>
    </source>
</evidence>
<dbReference type="Proteomes" id="UP001174909">
    <property type="component" value="Unassembled WGS sequence"/>
</dbReference>
<comment type="caution">
    <text evidence="2">The sequence shown here is derived from an EMBL/GenBank/DDBJ whole genome shotgun (WGS) entry which is preliminary data.</text>
</comment>
<gene>
    <name evidence="2" type="ORF">GBAR_LOCUS2081</name>
</gene>
<feature type="compositionally biased region" description="Basic and acidic residues" evidence="1">
    <location>
        <begin position="71"/>
        <end position="80"/>
    </location>
</feature>
<accession>A0AA35R013</accession>
<dbReference type="EMBL" id="CASHTH010000294">
    <property type="protein sequence ID" value="CAI7997162.1"/>
    <property type="molecule type" value="Genomic_DNA"/>
</dbReference>